<feature type="domain" description="SIS" evidence="3">
    <location>
        <begin position="53"/>
        <end position="216"/>
    </location>
</feature>
<dbReference type="EMBL" id="BJLY01000003">
    <property type="protein sequence ID" value="GEB04220.1"/>
    <property type="molecule type" value="Genomic_DNA"/>
</dbReference>
<dbReference type="Pfam" id="PF22645">
    <property type="entry name" value="GKRP_SIS_N"/>
    <property type="match status" value="1"/>
</dbReference>
<dbReference type="InterPro" id="IPR046348">
    <property type="entry name" value="SIS_dom_sf"/>
</dbReference>
<evidence type="ECO:0000313" key="5">
    <source>
        <dbReference type="Proteomes" id="UP000320772"/>
    </source>
</evidence>
<evidence type="ECO:0000259" key="3">
    <source>
        <dbReference type="PROSITE" id="PS51464"/>
    </source>
</evidence>
<evidence type="ECO:0000256" key="2">
    <source>
        <dbReference type="ARBA" id="ARBA00023277"/>
    </source>
</evidence>
<dbReference type="NCBIfam" id="NF003915">
    <property type="entry name" value="PRK05441.1"/>
    <property type="match status" value="1"/>
</dbReference>
<sequence>MTSSRTETVLAANEDIERLSLDVLLDRLLTSQKAALDRVGEALPSIERAVEAAVPRLQAGGRLVYAGAGTSGRIGLQDGVELTPTFGLAPEKLVLLLAGGAGATTQAAEGAEDREDQARLDLMEHHPNEYDVVIGVAASGNTPYTCAIVQFGREVGALTIGISGNPESRLLREAELGICIPTGAEVLAGSTRMAAGTAQKVTLNLFSTALMTRLGHVYRGRMVDMRISNDKLQARAERMVMELAGGTAEEAREALKLVQGNTKRAVLLRHGVALPEIEPLLEQTQGNLHLALARKIRSLRSHR</sequence>
<keyword evidence="5" id="KW-1185">Reference proteome</keyword>
<dbReference type="InterPro" id="IPR001347">
    <property type="entry name" value="SIS_dom"/>
</dbReference>
<reference evidence="4 5" key="1">
    <citation type="submission" date="2019-06" db="EMBL/GenBank/DDBJ databases">
        <title>Whole genome shotgun sequence of Gluconobacter roseus NBRC 3990.</title>
        <authorList>
            <person name="Hosoyama A."/>
            <person name="Uohara A."/>
            <person name="Ohji S."/>
            <person name="Ichikawa N."/>
        </authorList>
    </citation>
    <scope>NUCLEOTIDE SEQUENCE [LARGE SCALE GENOMIC DNA]</scope>
    <source>
        <strain evidence="4 5">NBRC 3990</strain>
    </source>
</reference>
<dbReference type="GO" id="GO:0097367">
    <property type="term" value="F:carbohydrate derivative binding"/>
    <property type="evidence" value="ECO:0007669"/>
    <property type="project" value="InterPro"/>
</dbReference>
<keyword evidence="1" id="KW-0456">Lyase</keyword>
<accession>A0A4Y3M4Q2</accession>
<dbReference type="PROSITE" id="PS51464">
    <property type="entry name" value="SIS"/>
    <property type="match status" value="1"/>
</dbReference>
<dbReference type="PANTHER" id="PTHR10088">
    <property type="entry name" value="GLUCOKINASE REGULATORY PROTEIN"/>
    <property type="match status" value="1"/>
</dbReference>
<dbReference type="STRING" id="586239.AD943_11895"/>
<dbReference type="CDD" id="cd05007">
    <property type="entry name" value="SIS_Etherase"/>
    <property type="match status" value="1"/>
</dbReference>
<dbReference type="InterPro" id="IPR040190">
    <property type="entry name" value="MURQ/GCKR"/>
</dbReference>
<dbReference type="PANTHER" id="PTHR10088:SF4">
    <property type="entry name" value="GLUCOKINASE REGULATORY PROTEIN"/>
    <property type="match status" value="1"/>
</dbReference>
<dbReference type="Proteomes" id="UP000320772">
    <property type="component" value="Unassembled WGS sequence"/>
</dbReference>
<name>A0A4Y3M4Q2_9PROT</name>
<dbReference type="GO" id="GO:0016803">
    <property type="term" value="F:ether hydrolase activity"/>
    <property type="evidence" value="ECO:0007669"/>
    <property type="project" value="TreeGrafter"/>
</dbReference>
<dbReference type="NCBIfam" id="NF009222">
    <property type="entry name" value="PRK12570.1"/>
    <property type="match status" value="1"/>
</dbReference>
<dbReference type="SUPFAM" id="SSF53697">
    <property type="entry name" value="SIS domain"/>
    <property type="match status" value="1"/>
</dbReference>
<dbReference type="RefSeq" id="WP_062511022.1">
    <property type="nucleotide sequence ID" value="NZ_BAQZ01000047.1"/>
</dbReference>
<dbReference type="Gene3D" id="1.10.8.1080">
    <property type="match status" value="1"/>
</dbReference>
<evidence type="ECO:0000256" key="1">
    <source>
        <dbReference type="ARBA" id="ARBA00023239"/>
    </source>
</evidence>
<dbReference type="GO" id="GO:0009254">
    <property type="term" value="P:peptidoglycan turnover"/>
    <property type="evidence" value="ECO:0007669"/>
    <property type="project" value="TreeGrafter"/>
</dbReference>
<keyword evidence="2" id="KW-0119">Carbohydrate metabolism</keyword>
<protein>
    <submittedName>
        <fullName evidence="4">N-acetylmuramic acid 6-phosphate etherase</fullName>
    </submittedName>
</protein>
<comment type="caution">
    <text evidence="4">The sequence shown here is derived from an EMBL/GenBank/DDBJ whole genome shotgun (WGS) entry which is preliminary data.</text>
</comment>
<gene>
    <name evidence="4" type="ORF">GRO01_17960</name>
</gene>
<dbReference type="Gene3D" id="3.40.50.10490">
    <property type="entry name" value="Glucose-6-phosphate isomerase like protein, domain 1"/>
    <property type="match status" value="1"/>
</dbReference>
<dbReference type="InterPro" id="IPR005488">
    <property type="entry name" value="Etherase_MurQ"/>
</dbReference>
<dbReference type="AlphaFoldDB" id="A0A4Y3M4Q2"/>
<dbReference type="GO" id="GO:0016835">
    <property type="term" value="F:carbon-oxygen lyase activity"/>
    <property type="evidence" value="ECO:0007669"/>
    <property type="project" value="InterPro"/>
</dbReference>
<organism evidence="4 5">
    <name type="scientific">Gluconobacter roseus NBRC 3990</name>
    <dbReference type="NCBI Taxonomy" id="1307950"/>
    <lineage>
        <taxon>Bacteria</taxon>
        <taxon>Pseudomonadati</taxon>
        <taxon>Pseudomonadota</taxon>
        <taxon>Alphaproteobacteria</taxon>
        <taxon>Acetobacterales</taxon>
        <taxon>Acetobacteraceae</taxon>
        <taxon>Gluconobacter</taxon>
    </lineage>
</organism>
<evidence type="ECO:0000313" key="4">
    <source>
        <dbReference type="EMBL" id="GEB04220.1"/>
    </source>
</evidence>
<proteinExistence type="predicted"/>
<dbReference type="GO" id="GO:0046348">
    <property type="term" value="P:amino sugar catabolic process"/>
    <property type="evidence" value="ECO:0007669"/>
    <property type="project" value="InterPro"/>
</dbReference>